<dbReference type="Proteomes" id="UP000641386">
    <property type="component" value="Unassembled WGS sequence"/>
</dbReference>
<dbReference type="GO" id="GO:0016832">
    <property type="term" value="F:aldehyde-lyase activity"/>
    <property type="evidence" value="ECO:0007669"/>
    <property type="project" value="InterPro"/>
</dbReference>
<dbReference type="InterPro" id="IPR013785">
    <property type="entry name" value="Aldolase_TIM"/>
</dbReference>
<dbReference type="InterPro" id="IPR006218">
    <property type="entry name" value="DAHP1/KDSA"/>
</dbReference>
<dbReference type="InterPro" id="IPR006268">
    <property type="entry name" value="DAHP_syn_2"/>
</dbReference>
<dbReference type="InterPro" id="IPR052899">
    <property type="entry name" value="Class-I_DAHP_synthase"/>
</dbReference>
<reference evidence="3" key="1">
    <citation type="journal article" date="2014" name="Int. J. Syst. Evol. Microbiol.">
        <title>Complete genome sequence of Corynebacterium casei LMG S-19264T (=DSM 44701T), isolated from a smear-ripened cheese.</title>
        <authorList>
            <consortium name="US DOE Joint Genome Institute (JGI-PGF)"/>
            <person name="Walter F."/>
            <person name="Albersmeier A."/>
            <person name="Kalinowski J."/>
            <person name="Ruckert C."/>
        </authorList>
    </citation>
    <scope>NUCLEOTIDE SEQUENCE</scope>
    <source>
        <strain evidence="3">JCM 3302</strain>
    </source>
</reference>
<keyword evidence="1" id="KW-0808">Transferase</keyword>
<dbReference type="PANTHER" id="PTHR43018">
    <property type="entry name" value="PHOSPHO-2-DEHYDRO-3-DEOXYHEPTONATE ALDOLASE"/>
    <property type="match status" value="1"/>
</dbReference>
<accession>A0A919A0B8</accession>
<reference evidence="3" key="2">
    <citation type="submission" date="2020-09" db="EMBL/GenBank/DDBJ databases">
        <authorList>
            <person name="Sun Q."/>
            <person name="Ohkuma M."/>
        </authorList>
    </citation>
    <scope>NUCLEOTIDE SEQUENCE</scope>
    <source>
        <strain evidence="3">JCM 3302</strain>
    </source>
</reference>
<dbReference type="RefSeq" id="WP_189901646.1">
    <property type="nucleotide sequence ID" value="NZ_BNBC01000016.1"/>
</dbReference>
<dbReference type="EMBL" id="BNBC01000016">
    <property type="protein sequence ID" value="GHE78674.1"/>
    <property type="molecule type" value="Genomic_DNA"/>
</dbReference>
<protein>
    <submittedName>
        <fullName evidence="3">3-deoxy-7-phosphoheptulonate synthase</fullName>
    </submittedName>
</protein>
<organism evidence="3 4">
    <name type="scientific">Streptomyces spiralis</name>
    <dbReference type="NCBI Taxonomy" id="66376"/>
    <lineage>
        <taxon>Bacteria</taxon>
        <taxon>Bacillati</taxon>
        <taxon>Actinomycetota</taxon>
        <taxon>Actinomycetes</taxon>
        <taxon>Kitasatosporales</taxon>
        <taxon>Streptomycetaceae</taxon>
        <taxon>Streptomyces</taxon>
    </lineage>
</organism>
<evidence type="ECO:0000259" key="2">
    <source>
        <dbReference type="Pfam" id="PF00793"/>
    </source>
</evidence>
<evidence type="ECO:0000313" key="3">
    <source>
        <dbReference type="EMBL" id="GHE78674.1"/>
    </source>
</evidence>
<dbReference type="PANTHER" id="PTHR43018:SF2">
    <property type="entry name" value="PHOSPHO-2-DEHYDRO-3-DEOXYHEPTONATE ALDOLASE"/>
    <property type="match status" value="1"/>
</dbReference>
<comment type="caution">
    <text evidence="3">The sequence shown here is derived from an EMBL/GenBank/DDBJ whole genome shotgun (WGS) entry which is preliminary data.</text>
</comment>
<dbReference type="SUPFAM" id="SSF51569">
    <property type="entry name" value="Aldolase"/>
    <property type="match status" value="1"/>
</dbReference>
<dbReference type="NCBIfam" id="NF009239">
    <property type="entry name" value="PRK12595.1"/>
    <property type="match status" value="1"/>
</dbReference>
<dbReference type="Pfam" id="PF00793">
    <property type="entry name" value="DAHP_synth_1"/>
    <property type="match status" value="1"/>
</dbReference>
<dbReference type="NCBIfam" id="NF006421">
    <property type="entry name" value="PRK08673.1"/>
    <property type="match status" value="1"/>
</dbReference>
<keyword evidence="4" id="KW-1185">Reference proteome</keyword>
<dbReference type="AlphaFoldDB" id="A0A919A0B8"/>
<dbReference type="Gene3D" id="3.30.70.1140">
    <property type="entry name" value="Phospho-2-dehydro-3-deoxyheptonate aldolase, domain 1"/>
    <property type="match status" value="1"/>
</dbReference>
<dbReference type="GO" id="GO:0016740">
    <property type="term" value="F:transferase activity"/>
    <property type="evidence" value="ECO:0007669"/>
    <property type="project" value="UniProtKB-KW"/>
</dbReference>
<gene>
    <name evidence="3" type="ORF">GCM10014715_37410</name>
</gene>
<dbReference type="GO" id="GO:0009073">
    <property type="term" value="P:aromatic amino acid family biosynthetic process"/>
    <property type="evidence" value="ECO:0007669"/>
    <property type="project" value="InterPro"/>
</dbReference>
<name>A0A919A0B8_9ACTN</name>
<evidence type="ECO:0000313" key="4">
    <source>
        <dbReference type="Proteomes" id="UP000641386"/>
    </source>
</evidence>
<proteinExistence type="predicted"/>
<dbReference type="Gene3D" id="3.20.20.70">
    <property type="entry name" value="Aldolase class I"/>
    <property type="match status" value="1"/>
</dbReference>
<evidence type="ECO:0000256" key="1">
    <source>
        <dbReference type="ARBA" id="ARBA00022679"/>
    </source>
</evidence>
<feature type="domain" description="DAHP synthetase I/KDSA" evidence="2">
    <location>
        <begin position="94"/>
        <end position="325"/>
    </location>
</feature>
<dbReference type="NCBIfam" id="TIGR01361">
    <property type="entry name" value="DAHP_synth_Bsub"/>
    <property type="match status" value="1"/>
</dbReference>
<sequence length="351" mass="37137">MIVAMRPRATREQLDYVSGILRDQGLIAVSSTMDDIAMLITEQCGTPELVSAVEKAAGVDRVIALSGPQRLTSREFRAEDTVVKVGPSGEAAFGGTEFTVIAGPCAVEGRDQMFSVVDAVVAAGAVMVRGGAFKPRSSPYSFQGMGLAGLALLAEQRKRTGLPVVTEVVTPGDVECVAEESDMLQIGTRNMQNFELLREAGASGRPVLLKRGMSATIEEWLMAAEYVMQAGNGDVVLCERGIRSYDRSTRFTLDLSAVAEAKRLTHLPVIVDPSHSTGRPHLVGPMSLAAASCGADGLLIDVHTDARNALCDGAQALTAQQFGALMDRLKPVVEAVGRTLPVTPARSLAQV</sequence>